<sequence>MNYDLNINNYDVDDLEKFFNLSHSYKEQDIASNEIIIRNKILGTVLDKSFQNQVLIFLDEAKRILIQRLNMNPLFQGDGSNFVIDKPQDSLMNYIQPMNTFPTETAPGILNKLRRRTRFMSLAMNTMFRDSNSVSATDCTFTLSYTLKNVVGIRLLSIELPESIYLISRATMSNSFFIWIPSTDISGNIIIPDGCYDAFSLQIILENVLNTTFKSTDFKVTIHPISKKTTISYKLDSKFTIIFYDCSSERKNSTLEQSLGWILGFRQAMYINATSYTSEGIFSSIPMEYLFFVLNDYTFSNSSNLIAMYSESYIDKNILAKVPYSNTNFQILFEGKEQLLSPKRQYFGPIDIKKLSIQLLNKYGNIIDINCMNFSFTLEVEMIYDI</sequence>
<dbReference type="AlphaFoldDB" id="A0A6C0AZZ0"/>
<organism evidence="1">
    <name type="scientific">viral metagenome</name>
    <dbReference type="NCBI Taxonomy" id="1070528"/>
    <lineage>
        <taxon>unclassified sequences</taxon>
        <taxon>metagenomes</taxon>
        <taxon>organismal metagenomes</taxon>
    </lineage>
</organism>
<accession>A0A6C0AZZ0</accession>
<name>A0A6C0AZZ0_9ZZZZ</name>
<evidence type="ECO:0000313" key="1">
    <source>
        <dbReference type="EMBL" id="QHS85557.1"/>
    </source>
</evidence>
<dbReference type="EMBL" id="MN739044">
    <property type="protein sequence ID" value="QHS85557.1"/>
    <property type="molecule type" value="Genomic_DNA"/>
</dbReference>
<reference evidence="1" key="1">
    <citation type="journal article" date="2020" name="Nature">
        <title>Giant virus diversity and host interactions through global metagenomics.</title>
        <authorList>
            <person name="Schulz F."/>
            <person name="Roux S."/>
            <person name="Paez-Espino D."/>
            <person name="Jungbluth S."/>
            <person name="Walsh D.A."/>
            <person name="Denef V.J."/>
            <person name="McMahon K.D."/>
            <person name="Konstantinidis K.T."/>
            <person name="Eloe-Fadrosh E.A."/>
            <person name="Kyrpides N.C."/>
            <person name="Woyke T."/>
        </authorList>
    </citation>
    <scope>NUCLEOTIDE SEQUENCE</scope>
    <source>
        <strain evidence="1">GVMAG-M-3300009182-78</strain>
    </source>
</reference>
<proteinExistence type="predicted"/>
<protein>
    <submittedName>
        <fullName evidence="1">Uncharacterized protein</fullName>
    </submittedName>
</protein>